<feature type="compositionally biased region" description="Basic residues" evidence="5">
    <location>
        <begin position="67"/>
        <end position="82"/>
    </location>
</feature>
<dbReference type="RefSeq" id="XP_070868571.1">
    <property type="nucleotide sequence ID" value="XM_071008257.1"/>
</dbReference>
<feature type="compositionally biased region" description="Acidic residues" evidence="5">
    <location>
        <begin position="86"/>
        <end position="108"/>
    </location>
</feature>
<dbReference type="SMART" id="SM00320">
    <property type="entry name" value="WD40"/>
    <property type="match status" value="5"/>
</dbReference>
<organism evidence="6 7">
    <name type="scientific">Remersonia thermophila</name>
    <dbReference type="NCBI Taxonomy" id="72144"/>
    <lineage>
        <taxon>Eukaryota</taxon>
        <taxon>Fungi</taxon>
        <taxon>Dikarya</taxon>
        <taxon>Ascomycota</taxon>
        <taxon>Pezizomycotina</taxon>
        <taxon>Sordariomycetes</taxon>
        <taxon>Sordariomycetidae</taxon>
        <taxon>Sordariales</taxon>
        <taxon>Sordariales incertae sedis</taxon>
        <taxon>Remersonia</taxon>
    </lineage>
</organism>
<keyword evidence="3" id="KW-0677">Repeat</keyword>
<feature type="compositionally biased region" description="Low complexity" evidence="5">
    <location>
        <begin position="552"/>
        <end position="561"/>
    </location>
</feature>
<dbReference type="InterPro" id="IPR001680">
    <property type="entry name" value="WD40_rpt"/>
</dbReference>
<reference evidence="6 7" key="1">
    <citation type="journal article" date="2024" name="Commun. Biol.">
        <title>Comparative genomic analysis of thermophilic fungi reveals convergent evolutionary adaptations and gene losses.</title>
        <authorList>
            <person name="Steindorff A.S."/>
            <person name="Aguilar-Pontes M.V."/>
            <person name="Robinson A.J."/>
            <person name="Andreopoulos B."/>
            <person name="LaButti K."/>
            <person name="Kuo A."/>
            <person name="Mondo S."/>
            <person name="Riley R."/>
            <person name="Otillar R."/>
            <person name="Haridas S."/>
            <person name="Lipzen A."/>
            <person name="Grimwood J."/>
            <person name="Schmutz J."/>
            <person name="Clum A."/>
            <person name="Reid I.D."/>
            <person name="Moisan M.C."/>
            <person name="Butler G."/>
            <person name="Nguyen T.T.M."/>
            <person name="Dewar K."/>
            <person name="Conant G."/>
            <person name="Drula E."/>
            <person name="Henrissat B."/>
            <person name="Hansel C."/>
            <person name="Singer S."/>
            <person name="Hutchinson M.I."/>
            <person name="de Vries R.P."/>
            <person name="Natvig D.O."/>
            <person name="Powell A.J."/>
            <person name="Tsang A."/>
            <person name="Grigoriev I.V."/>
        </authorList>
    </citation>
    <scope>NUCLEOTIDE SEQUENCE [LARGE SCALE GENOMIC DNA]</scope>
    <source>
        <strain evidence="6 7">ATCC 22073</strain>
    </source>
</reference>
<gene>
    <name evidence="6" type="ORF">VTJ83DRAFT_2031</name>
</gene>
<dbReference type="PROSITE" id="PS00678">
    <property type="entry name" value="WD_REPEATS_1"/>
    <property type="match status" value="2"/>
</dbReference>
<dbReference type="PROSITE" id="PS50082">
    <property type="entry name" value="WD_REPEATS_2"/>
    <property type="match status" value="2"/>
</dbReference>
<feature type="region of interest" description="Disordered" evidence="5">
    <location>
        <begin position="518"/>
        <end position="569"/>
    </location>
</feature>
<dbReference type="InterPro" id="IPR044285">
    <property type="entry name" value="PWP1"/>
</dbReference>
<feature type="compositionally biased region" description="Acidic residues" evidence="5">
    <location>
        <begin position="47"/>
        <end position="60"/>
    </location>
</feature>
<evidence type="ECO:0000256" key="1">
    <source>
        <dbReference type="ARBA" id="ARBA00022553"/>
    </source>
</evidence>
<feature type="region of interest" description="Disordered" evidence="5">
    <location>
        <begin position="47"/>
        <end position="108"/>
    </location>
</feature>
<dbReference type="InterPro" id="IPR036322">
    <property type="entry name" value="WD40_repeat_dom_sf"/>
</dbReference>
<dbReference type="Proteomes" id="UP001600064">
    <property type="component" value="Unassembled WGS sequence"/>
</dbReference>
<feature type="compositionally biased region" description="Acidic residues" evidence="5">
    <location>
        <begin position="533"/>
        <end position="551"/>
    </location>
</feature>
<feature type="repeat" description="WD" evidence="4">
    <location>
        <begin position="422"/>
        <end position="464"/>
    </location>
</feature>
<accession>A0ABR4DHV8</accession>
<evidence type="ECO:0000256" key="2">
    <source>
        <dbReference type="ARBA" id="ARBA00022574"/>
    </source>
</evidence>
<evidence type="ECO:0000256" key="5">
    <source>
        <dbReference type="SAM" id="MobiDB-lite"/>
    </source>
</evidence>
<sequence length="569" mass="62968">MASMITCTTWVPRGFAAPFPTKYNFDEEEFERIAALAKLQLDDAKEDLEEAEAEAEEEANGGESKASKKKDKKEKKDKKKTKENKDGDDDDDDNNNDASDIEIDEDLKEYDLEHYDDDDEDGDGAPMAMFGNIKSLAYYESNEDDPYITLKDDPEDEDEEREDLQILATDNLLLAAKVEDELAHLEVYVYEDAADNLYVHHDIMLPAIPLCVEWLDIAVSKPGVDKDATANFVAIGTMDPDIEIWDLDTIDCMYPNAILGQAGSGHDDADGKKKKKKKKKSKKANDEYHVDAVLALAANRKHRNLLASGSADKTIKLWDLHTAKCARSYSYHTDKVCSLAWHAAESTVLLSGSYDRTAALADMRAPGEQPLRVGVESDVEQVRWDPHDPNYFYVSTERGIVHFFDARAASKDPSASKTVWKLQAHDESISSFDLNTVIPGFMATGSTDRTVKLWNITAEGPSMVVSRDFDVGKVFSTAFAPDKEVAFRLAVAGSKGTVSIWDTSTNPGVRKAFGQKVPTRADGEEVEDRLVAVDDDESSSSDEEEDGEEGEGSSAEGSQDGDQMDEDED</sequence>
<dbReference type="InterPro" id="IPR020472">
    <property type="entry name" value="WD40_PAC1"/>
</dbReference>
<comment type="caution">
    <text evidence="6">The sequence shown here is derived from an EMBL/GenBank/DDBJ whole genome shotgun (WGS) entry which is preliminary data.</text>
</comment>
<evidence type="ECO:0000256" key="4">
    <source>
        <dbReference type="PROSITE-ProRule" id="PRU00221"/>
    </source>
</evidence>
<keyword evidence="7" id="KW-1185">Reference proteome</keyword>
<evidence type="ECO:0000313" key="6">
    <source>
        <dbReference type="EMBL" id="KAL2269847.1"/>
    </source>
</evidence>
<protein>
    <submittedName>
        <fullName evidence="6">Uncharacterized protein</fullName>
    </submittedName>
</protein>
<evidence type="ECO:0000256" key="3">
    <source>
        <dbReference type="ARBA" id="ARBA00022737"/>
    </source>
</evidence>
<keyword evidence="1" id="KW-0597">Phosphoprotein</keyword>
<dbReference type="PRINTS" id="PR00320">
    <property type="entry name" value="GPROTEINBRPT"/>
</dbReference>
<evidence type="ECO:0000313" key="7">
    <source>
        <dbReference type="Proteomes" id="UP001600064"/>
    </source>
</evidence>
<dbReference type="PROSITE" id="PS50294">
    <property type="entry name" value="WD_REPEATS_REGION"/>
    <property type="match status" value="2"/>
</dbReference>
<dbReference type="PANTHER" id="PTHR14091:SF0">
    <property type="entry name" value="PERIODIC TRYPTOPHAN PROTEIN 1 HOMOLOG"/>
    <property type="match status" value="1"/>
</dbReference>
<feature type="compositionally biased region" description="Basic and acidic residues" evidence="5">
    <location>
        <begin position="519"/>
        <end position="532"/>
    </location>
</feature>
<name>A0ABR4DHV8_9PEZI</name>
<dbReference type="SUPFAM" id="SSF50978">
    <property type="entry name" value="WD40 repeat-like"/>
    <property type="match status" value="1"/>
</dbReference>
<dbReference type="GeneID" id="98122901"/>
<feature type="region of interest" description="Disordered" evidence="5">
    <location>
        <begin position="263"/>
        <end position="285"/>
    </location>
</feature>
<dbReference type="InterPro" id="IPR015943">
    <property type="entry name" value="WD40/YVTN_repeat-like_dom_sf"/>
</dbReference>
<dbReference type="InterPro" id="IPR019775">
    <property type="entry name" value="WD40_repeat_CS"/>
</dbReference>
<dbReference type="EMBL" id="JAZGUE010000002">
    <property type="protein sequence ID" value="KAL2269847.1"/>
    <property type="molecule type" value="Genomic_DNA"/>
</dbReference>
<dbReference type="Pfam" id="PF00400">
    <property type="entry name" value="WD40"/>
    <property type="match status" value="3"/>
</dbReference>
<feature type="compositionally biased region" description="Basic residues" evidence="5">
    <location>
        <begin position="272"/>
        <end position="282"/>
    </location>
</feature>
<keyword evidence="2 4" id="KW-0853">WD repeat</keyword>
<feature type="repeat" description="WD" evidence="4">
    <location>
        <begin position="286"/>
        <end position="328"/>
    </location>
</feature>
<proteinExistence type="predicted"/>
<dbReference type="PANTHER" id="PTHR14091">
    <property type="entry name" value="PERIODIC TRYPTOPHAN PROTEIN 1"/>
    <property type="match status" value="1"/>
</dbReference>
<dbReference type="Gene3D" id="2.130.10.10">
    <property type="entry name" value="YVTN repeat-like/Quinoprotein amine dehydrogenase"/>
    <property type="match status" value="2"/>
</dbReference>